<organism evidence="2 3">
    <name type="scientific">Candidula unifasciata</name>
    <dbReference type="NCBI Taxonomy" id="100452"/>
    <lineage>
        <taxon>Eukaryota</taxon>
        <taxon>Metazoa</taxon>
        <taxon>Spiralia</taxon>
        <taxon>Lophotrochozoa</taxon>
        <taxon>Mollusca</taxon>
        <taxon>Gastropoda</taxon>
        <taxon>Heterobranchia</taxon>
        <taxon>Euthyneura</taxon>
        <taxon>Panpulmonata</taxon>
        <taxon>Eupulmonata</taxon>
        <taxon>Stylommatophora</taxon>
        <taxon>Helicina</taxon>
        <taxon>Helicoidea</taxon>
        <taxon>Geomitridae</taxon>
        <taxon>Candidula</taxon>
    </lineage>
</organism>
<keyword evidence="1" id="KW-1133">Transmembrane helix</keyword>
<feature type="transmembrane region" description="Helical" evidence="1">
    <location>
        <begin position="12"/>
        <end position="30"/>
    </location>
</feature>
<dbReference type="EMBL" id="CAJHNH020002343">
    <property type="protein sequence ID" value="CAG5126377.1"/>
    <property type="molecule type" value="Genomic_DNA"/>
</dbReference>
<evidence type="ECO:0000256" key="1">
    <source>
        <dbReference type="SAM" id="Phobius"/>
    </source>
</evidence>
<dbReference type="OrthoDB" id="5858677at2759"/>
<keyword evidence="1" id="KW-0812">Transmembrane</keyword>
<dbReference type="Proteomes" id="UP000678393">
    <property type="component" value="Unassembled WGS sequence"/>
</dbReference>
<proteinExistence type="predicted"/>
<evidence type="ECO:0000313" key="2">
    <source>
        <dbReference type="EMBL" id="CAG5126377.1"/>
    </source>
</evidence>
<comment type="caution">
    <text evidence="2">The sequence shown here is derived from an EMBL/GenBank/DDBJ whole genome shotgun (WGS) entry which is preliminary data.</text>
</comment>
<keyword evidence="3" id="KW-1185">Reference proteome</keyword>
<evidence type="ECO:0000313" key="3">
    <source>
        <dbReference type="Proteomes" id="UP000678393"/>
    </source>
</evidence>
<dbReference type="AlphaFoldDB" id="A0A8S3Z9X5"/>
<reference evidence="2" key="1">
    <citation type="submission" date="2021-04" db="EMBL/GenBank/DDBJ databases">
        <authorList>
            <consortium name="Molecular Ecology Group"/>
        </authorList>
    </citation>
    <scope>NUCLEOTIDE SEQUENCE</scope>
</reference>
<name>A0A8S3Z9X5_9EUPU</name>
<gene>
    <name evidence="2" type="ORF">CUNI_LOCUS11935</name>
</gene>
<keyword evidence="1" id="KW-0472">Membrane</keyword>
<accession>A0A8S3Z9X5</accession>
<sequence>SGGLNGGDIVGIVIGVIIGILLVIGISFSIRRCGIRRSSFLRREASRVKNFENSLYAETRKDTLTKSEDIKGINIVGLEADPRSASVSYSVGLDLEDFEAGEHHSGEFDEPHNSAQVESVAYNSEGFDFSAYNQGKIDLSTYNPTEFNFAARNFEAFDDIDMSTS</sequence>
<protein>
    <submittedName>
        <fullName evidence="2">Uncharacterized protein</fullName>
    </submittedName>
</protein>
<feature type="non-terminal residue" evidence="2">
    <location>
        <position position="1"/>
    </location>
</feature>